<evidence type="ECO:0000256" key="4">
    <source>
        <dbReference type="ARBA" id="ARBA00023125"/>
    </source>
</evidence>
<dbReference type="InterPro" id="IPR007627">
    <property type="entry name" value="RNA_pol_sigma70_r2"/>
</dbReference>
<protein>
    <submittedName>
        <fullName evidence="8">Sigma-70 family RNA polymerase sigma factor</fullName>
    </submittedName>
</protein>
<dbReference type="Gene3D" id="1.10.10.10">
    <property type="entry name" value="Winged helix-like DNA-binding domain superfamily/Winged helix DNA-binding domain"/>
    <property type="match status" value="1"/>
</dbReference>
<evidence type="ECO:0000256" key="2">
    <source>
        <dbReference type="ARBA" id="ARBA00023015"/>
    </source>
</evidence>
<dbReference type="PANTHER" id="PTHR43133">
    <property type="entry name" value="RNA POLYMERASE ECF-TYPE SIGMA FACTO"/>
    <property type="match status" value="1"/>
</dbReference>
<dbReference type="KEGG" id="mmuc:C1S78_021120"/>
<evidence type="ECO:0000259" key="6">
    <source>
        <dbReference type="Pfam" id="PF04542"/>
    </source>
</evidence>
<dbReference type="InterPro" id="IPR039425">
    <property type="entry name" value="RNA_pol_sigma-70-like"/>
</dbReference>
<dbReference type="Gene3D" id="1.10.1740.10">
    <property type="match status" value="1"/>
</dbReference>
<keyword evidence="4" id="KW-0238">DNA-binding</keyword>
<dbReference type="NCBIfam" id="TIGR02937">
    <property type="entry name" value="sigma70-ECF"/>
    <property type="match status" value="1"/>
</dbReference>
<dbReference type="InterPro" id="IPR013325">
    <property type="entry name" value="RNA_pol_sigma_r2"/>
</dbReference>
<keyword evidence="3" id="KW-0731">Sigma factor</keyword>
<name>A0A8E4W1C0_MYCMU</name>
<evidence type="ECO:0000259" key="7">
    <source>
        <dbReference type="Pfam" id="PF08281"/>
    </source>
</evidence>
<keyword evidence="9" id="KW-1185">Reference proteome</keyword>
<dbReference type="InterPro" id="IPR013324">
    <property type="entry name" value="RNA_pol_sigma_r3/r4-like"/>
</dbReference>
<dbReference type="SUPFAM" id="SSF88659">
    <property type="entry name" value="Sigma3 and sigma4 domains of RNA polymerase sigma factors"/>
    <property type="match status" value="1"/>
</dbReference>
<dbReference type="Proteomes" id="UP000309231">
    <property type="component" value="Chromosome"/>
</dbReference>
<organism evidence="8 9">
    <name type="scientific">Mycolicibacterium mucogenicum DSM 44124</name>
    <dbReference type="NCBI Taxonomy" id="1226753"/>
    <lineage>
        <taxon>Bacteria</taxon>
        <taxon>Bacillati</taxon>
        <taxon>Actinomycetota</taxon>
        <taxon>Actinomycetes</taxon>
        <taxon>Mycobacteriales</taxon>
        <taxon>Mycobacteriaceae</taxon>
        <taxon>Mycolicibacterium</taxon>
    </lineage>
</organism>
<dbReference type="GeneID" id="76727447"/>
<dbReference type="SUPFAM" id="SSF88946">
    <property type="entry name" value="Sigma2 domain of RNA polymerase sigma factors"/>
    <property type="match status" value="1"/>
</dbReference>
<keyword evidence="2" id="KW-0805">Transcription regulation</keyword>
<reference evidence="8 9" key="1">
    <citation type="journal article" date="2019" name="BMC Evol. Biol.">
        <title>Comparative genomics of Mycobacterium mucogenicum and Mycobacterium neoaurum clade members emphasizing tRNA and non-coding RNA.</title>
        <authorList>
            <person name="Behra P.R.K."/>
            <person name="Pettersson B.M.F."/>
            <person name="Das S."/>
            <person name="Dasgupta S."/>
            <person name="Kirsebom L.A."/>
        </authorList>
    </citation>
    <scope>NUCLEOTIDE SEQUENCE [LARGE SCALE GENOMIC DNA]</scope>
    <source>
        <strain evidence="8 9">DSM 44124</strain>
    </source>
</reference>
<dbReference type="GO" id="GO:0006352">
    <property type="term" value="P:DNA-templated transcription initiation"/>
    <property type="evidence" value="ECO:0007669"/>
    <property type="project" value="InterPro"/>
</dbReference>
<proteinExistence type="inferred from homology"/>
<dbReference type="InterPro" id="IPR036388">
    <property type="entry name" value="WH-like_DNA-bd_sf"/>
</dbReference>
<evidence type="ECO:0000256" key="1">
    <source>
        <dbReference type="ARBA" id="ARBA00010641"/>
    </source>
</evidence>
<evidence type="ECO:0000313" key="8">
    <source>
        <dbReference type="EMBL" id="QPG67988.1"/>
    </source>
</evidence>
<feature type="domain" description="RNA polymerase sigma-70 region 2" evidence="6">
    <location>
        <begin position="30"/>
        <end position="96"/>
    </location>
</feature>
<dbReference type="EMBL" id="CP062008">
    <property type="protein sequence ID" value="QPG67988.1"/>
    <property type="molecule type" value="Genomic_DNA"/>
</dbReference>
<dbReference type="RefSeq" id="WP_053855735.1">
    <property type="nucleotide sequence ID" value="NZ_ANBS01000003.1"/>
</dbReference>
<sequence length="186" mass="21142">MRADDLLNSLPDETLARRAQRGDTAAFDALVVRHAPALLRFVSNTYPESADCDDIVQETFIAAWKSLPTFAFRSQFRTWLYALASRKTIDTLRRRRPQYDLESAPELPDARPGPGQQVEQSAFVTALRLELSRMPYPARAAWWLREVYDLPVAEIAAVLNTTEGSVRGLLHRTRKRLATALEEFKP</sequence>
<keyword evidence="5" id="KW-0804">Transcription</keyword>
<dbReference type="PANTHER" id="PTHR43133:SF8">
    <property type="entry name" value="RNA POLYMERASE SIGMA FACTOR HI_1459-RELATED"/>
    <property type="match status" value="1"/>
</dbReference>
<accession>A0A8E4W1C0</accession>
<dbReference type="AlphaFoldDB" id="A0A8E4W1C0"/>
<gene>
    <name evidence="8" type="ORF">C1S78_021120</name>
</gene>
<feature type="domain" description="RNA polymerase sigma factor 70 region 4 type 2" evidence="7">
    <location>
        <begin position="126"/>
        <end position="177"/>
    </location>
</feature>
<reference evidence="8 9" key="2">
    <citation type="journal article" date="2019" name="Sci. Rep.">
        <title>Insight into the biology of Mycobacterium mucogenicum and Mycobacterium neoaurum clade members.</title>
        <authorList>
            <person name="Behra P.R.K."/>
            <person name="Pettersson B.M.F."/>
            <person name="Ramesh M."/>
            <person name="Dasgupta S."/>
            <person name="Kirsebom L.A."/>
        </authorList>
    </citation>
    <scope>NUCLEOTIDE SEQUENCE [LARGE SCALE GENOMIC DNA]</scope>
    <source>
        <strain evidence="8 9">DSM 44124</strain>
    </source>
</reference>
<dbReference type="Pfam" id="PF08281">
    <property type="entry name" value="Sigma70_r4_2"/>
    <property type="match status" value="1"/>
</dbReference>
<dbReference type="InterPro" id="IPR014284">
    <property type="entry name" value="RNA_pol_sigma-70_dom"/>
</dbReference>
<evidence type="ECO:0000256" key="5">
    <source>
        <dbReference type="ARBA" id="ARBA00023163"/>
    </source>
</evidence>
<evidence type="ECO:0000313" key="9">
    <source>
        <dbReference type="Proteomes" id="UP000309231"/>
    </source>
</evidence>
<evidence type="ECO:0000256" key="3">
    <source>
        <dbReference type="ARBA" id="ARBA00023082"/>
    </source>
</evidence>
<dbReference type="GO" id="GO:0003677">
    <property type="term" value="F:DNA binding"/>
    <property type="evidence" value="ECO:0007669"/>
    <property type="project" value="UniProtKB-KW"/>
</dbReference>
<comment type="similarity">
    <text evidence="1">Belongs to the sigma-70 factor family. ECF subfamily.</text>
</comment>
<dbReference type="Pfam" id="PF04542">
    <property type="entry name" value="Sigma70_r2"/>
    <property type="match status" value="1"/>
</dbReference>
<dbReference type="InterPro" id="IPR013249">
    <property type="entry name" value="RNA_pol_sigma70_r4_t2"/>
</dbReference>
<dbReference type="GO" id="GO:0016987">
    <property type="term" value="F:sigma factor activity"/>
    <property type="evidence" value="ECO:0007669"/>
    <property type="project" value="UniProtKB-KW"/>
</dbReference>